<dbReference type="PANTHER" id="PTHR48083">
    <property type="entry name" value="MEDIUM-CHAIN SPECIFIC ACYL-COA DEHYDROGENASE, MITOCHONDRIAL-RELATED"/>
    <property type="match status" value="1"/>
</dbReference>
<organism evidence="3 4">
    <name type="scientific">Trinickia terrae</name>
    <dbReference type="NCBI Taxonomy" id="2571161"/>
    <lineage>
        <taxon>Bacteria</taxon>
        <taxon>Pseudomonadati</taxon>
        <taxon>Pseudomonadota</taxon>
        <taxon>Betaproteobacteria</taxon>
        <taxon>Burkholderiales</taxon>
        <taxon>Burkholderiaceae</taxon>
        <taxon>Trinickia</taxon>
    </lineage>
</organism>
<evidence type="ECO:0000313" key="3">
    <source>
        <dbReference type="EMBL" id="TKC90064.1"/>
    </source>
</evidence>
<dbReference type="Proteomes" id="UP000305539">
    <property type="component" value="Unassembled WGS sequence"/>
</dbReference>
<dbReference type="GO" id="GO:0005737">
    <property type="term" value="C:cytoplasm"/>
    <property type="evidence" value="ECO:0007669"/>
    <property type="project" value="TreeGrafter"/>
</dbReference>
<comment type="caution">
    <text evidence="3">The sequence shown here is derived from an EMBL/GenBank/DDBJ whole genome shotgun (WGS) entry which is preliminary data.</text>
</comment>
<dbReference type="RefSeq" id="WP_136893394.1">
    <property type="nucleotide sequence ID" value="NZ_SWJE01000004.1"/>
</dbReference>
<proteinExistence type="predicted"/>
<dbReference type="GO" id="GO:0050660">
    <property type="term" value="F:flavin adenine dinucleotide binding"/>
    <property type="evidence" value="ECO:0007669"/>
    <property type="project" value="InterPro"/>
</dbReference>
<keyword evidence="1" id="KW-0560">Oxidoreductase</keyword>
<dbReference type="InterPro" id="IPR013786">
    <property type="entry name" value="AcylCoA_DH/ox_N"/>
</dbReference>
<keyword evidence="4" id="KW-1185">Reference proteome</keyword>
<dbReference type="InterPro" id="IPR009100">
    <property type="entry name" value="AcylCoA_DH/oxidase_NM_dom_sf"/>
</dbReference>
<reference evidence="3 4" key="1">
    <citation type="submission" date="2019-04" db="EMBL/GenBank/DDBJ databases">
        <title>Trinickia sp. 7GSK02, isolated from subtropical forest soil.</title>
        <authorList>
            <person name="Gao Z.-H."/>
            <person name="Qiu L.-H."/>
        </authorList>
    </citation>
    <scope>NUCLEOTIDE SEQUENCE [LARGE SCALE GENOMIC DNA]</scope>
    <source>
        <strain evidence="3 4">7GSK02</strain>
    </source>
</reference>
<dbReference type="GO" id="GO:0033539">
    <property type="term" value="P:fatty acid beta-oxidation using acyl-CoA dehydrogenase"/>
    <property type="evidence" value="ECO:0007669"/>
    <property type="project" value="TreeGrafter"/>
</dbReference>
<gene>
    <name evidence="3" type="ORF">FAZ69_07835</name>
</gene>
<sequence length="133" mass="15182">MDFWFSTDAIAMQDTLKRFMNRHVLPANRGWHRLAEGGIYPLDVIESLKNLAKEAGLWNMFLPLLGDGEPGTRMSNLDYVAIAEIMGRVPWTSEAFNCNAPDTGNMELLHMFATSEQRECWLKSRNAFCRRVG</sequence>
<dbReference type="PANTHER" id="PTHR48083:SF13">
    <property type="entry name" value="ACYL-COA DEHYDROGENASE FAMILY MEMBER 11"/>
    <property type="match status" value="1"/>
</dbReference>
<evidence type="ECO:0000313" key="4">
    <source>
        <dbReference type="Proteomes" id="UP000305539"/>
    </source>
</evidence>
<dbReference type="Pfam" id="PF02771">
    <property type="entry name" value="Acyl-CoA_dh_N"/>
    <property type="match status" value="1"/>
</dbReference>
<dbReference type="InterPro" id="IPR037069">
    <property type="entry name" value="AcylCoA_DH/ox_N_sf"/>
</dbReference>
<accession>A0A4U1I9A2</accession>
<dbReference type="AlphaFoldDB" id="A0A4U1I9A2"/>
<dbReference type="Gene3D" id="1.10.540.10">
    <property type="entry name" value="Acyl-CoA dehydrogenase/oxidase, N-terminal domain"/>
    <property type="match status" value="1"/>
</dbReference>
<feature type="domain" description="Acyl-CoA dehydrogenase/oxidase N-terminal" evidence="2">
    <location>
        <begin position="8"/>
        <end position="123"/>
    </location>
</feature>
<protein>
    <recommendedName>
        <fullName evidence="2">Acyl-CoA dehydrogenase/oxidase N-terminal domain-containing protein</fullName>
    </recommendedName>
</protein>
<dbReference type="OrthoDB" id="9769473at2"/>
<evidence type="ECO:0000256" key="1">
    <source>
        <dbReference type="ARBA" id="ARBA00023002"/>
    </source>
</evidence>
<dbReference type="SUPFAM" id="SSF56645">
    <property type="entry name" value="Acyl-CoA dehydrogenase NM domain-like"/>
    <property type="match status" value="1"/>
</dbReference>
<evidence type="ECO:0000259" key="2">
    <source>
        <dbReference type="Pfam" id="PF02771"/>
    </source>
</evidence>
<name>A0A4U1I9A2_9BURK</name>
<dbReference type="GO" id="GO:0003995">
    <property type="term" value="F:acyl-CoA dehydrogenase activity"/>
    <property type="evidence" value="ECO:0007669"/>
    <property type="project" value="TreeGrafter"/>
</dbReference>
<dbReference type="EMBL" id="SWJE01000004">
    <property type="protein sequence ID" value="TKC90064.1"/>
    <property type="molecule type" value="Genomic_DNA"/>
</dbReference>
<dbReference type="InterPro" id="IPR050741">
    <property type="entry name" value="Acyl-CoA_dehydrogenase"/>
</dbReference>